<dbReference type="Gene3D" id="3.30.470.10">
    <property type="match status" value="1"/>
</dbReference>
<proteinExistence type="inferred from homology"/>
<name>A0ABQ0M2H2_MYCCL</name>
<dbReference type="SUPFAM" id="SSF56752">
    <property type="entry name" value="D-aminoacid aminotransferase-like PLP-dependent enzymes"/>
    <property type="match status" value="1"/>
</dbReference>
<dbReference type="EMBL" id="DF849461">
    <property type="protein sequence ID" value="GAT57475.1"/>
    <property type="molecule type" value="Genomic_DNA"/>
</dbReference>
<protein>
    <recommendedName>
        <fullName evidence="4">Aminodeoxychorismate lyase</fullName>
    </recommendedName>
</protein>
<dbReference type="InterPro" id="IPR036038">
    <property type="entry name" value="Aminotransferase-like"/>
</dbReference>
<sequence length="265" mass="28753">MTLLLTSSTRWDPLLLTLRFNNHDDNPSSYLLLAAHVQRLREAAQAHNWPDAVAALSYDALLSVCEAAVASHNGESKALKVRMTLSQSGELAATAEPIPPLRTDPTAASFVRPSASFVRPLTDSLSLYGAPMQVFLDTQPTPFLGLLSTTKTTERSAYNDARSRANLSLPSAADADADVLMYNADEHITEASVSNVACFRSGQWITPPEASGCLPGVLRRWLLKNKRIKEAQVGEITKAQMQPGDIVLLFNSVRGCRLARITAPP</sequence>
<evidence type="ECO:0000313" key="2">
    <source>
        <dbReference type="EMBL" id="GAT57475.1"/>
    </source>
</evidence>
<dbReference type="Pfam" id="PF01063">
    <property type="entry name" value="Aminotran_4"/>
    <property type="match status" value="1"/>
</dbReference>
<organism evidence="2 3">
    <name type="scientific">Mycena chlorophos</name>
    <name type="common">Agaric fungus</name>
    <name type="synonym">Agaricus chlorophos</name>
    <dbReference type="NCBI Taxonomy" id="658473"/>
    <lineage>
        <taxon>Eukaryota</taxon>
        <taxon>Fungi</taxon>
        <taxon>Dikarya</taxon>
        <taxon>Basidiomycota</taxon>
        <taxon>Agaricomycotina</taxon>
        <taxon>Agaricomycetes</taxon>
        <taxon>Agaricomycetidae</taxon>
        <taxon>Agaricales</taxon>
        <taxon>Marasmiineae</taxon>
        <taxon>Mycenaceae</taxon>
        <taxon>Mycena</taxon>
    </lineage>
</organism>
<dbReference type="InterPro" id="IPR001544">
    <property type="entry name" value="Aminotrans_IV"/>
</dbReference>
<dbReference type="InterPro" id="IPR050571">
    <property type="entry name" value="Class-IV_PLP-Dep_Aminotrnsfr"/>
</dbReference>
<comment type="similarity">
    <text evidence="1">Belongs to the class-IV pyridoxal-phosphate-dependent aminotransferase family.</text>
</comment>
<dbReference type="InterPro" id="IPR043131">
    <property type="entry name" value="BCAT-like_N"/>
</dbReference>
<dbReference type="InterPro" id="IPR043132">
    <property type="entry name" value="BCAT-like_C"/>
</dbReference>
<dbReference type="Gene3D" id="3.20.10.10">
    <property type="entry name" value="D-amino Acid Aminotransferase, subunit A, domain 2"/>
    <property type="match status" value="1"/>
</dbReference>
<dbReference type="Proteomes" id="UP000815677">
    <property type="component" value="Unassembled WGS sequence"/>
</dbReference>
<accession>A0ABQ0M2H2</accession>
<evidence type="ECO:0008006" key="4">
    <source>
        <dbReference type="Google" id="ProtNLM"/>
    </source>
</evidence>
<dbReference type="PANTHER" id="PTHR42743:SF11">
    <property type="entry name" value="AMINODEOXYCHORISMATE LYASE"/>
    <property type="match status" value="1"/>
</dbReference>
<gene>
    <name evidence="2" type="ORF">MCHLO_14001</name>
</gene>
<evidence type="ECO:0000313" key="3">
    <source>
        <dbReference type="Proteomes" id="UP000815677"/>
    </source>
</evidence>
<keyword evidence="3" id="KW-1185">Reference proteome</keyword>
<reference evidence="2" key="1">
    <citation type="submission" date="2014-09" db="EMBL/GenBank/DDBJ databases">
        <title>Genome sequence of the luminous mushroom Mycena chlorophos for searching fungal bioluminescence genes.</title>
        <authorList>
            <person name="Tanaka Y."/>
            <person name="Kasuga D."/>
            <person name="Oba Y."/>
            <person name="Hase S."/>
            <person name="Sato K."/>
            <person name="Oba Y."/>
            <person name="Sakakibara Y."/>
        </authorList>
    </citation>
    <scope>NUCLEOTIDE SEQUENCE</scope>
</reference>
<evidence type="ECO:0000256" key="1">
    <source>
        <dbReference type="ARBA" id="ARBA00009320"/>
    </source>
</evidence>
<dbReference type="PANTHER" id="PTHR42743">
    <property type="entry name" value="AMINO-ACID AMINOTRANSFERASE"/>
    <property type="match status" value="1"/>
</dbReference>